<dbReference type="EMBL" id="GFAA01000392">
    <property type="protein sequence ID" value="JAU03043.1"/>
    <property type="molecule type" value="mRNA"/>
</dbReference>
<feature type="compositionally biased region" description="Polar residues" evidence="1">
    <location>
        <begin position="264"/>
        <end position="286"/>
    </location>
</feature>
<name>A0A1E1XUT8_AMBSC</name>
<proteinExistence type="evidence at transcript level"/>
<evidence type="ECO:0000313" key="3">
    <source>
        <dbReference type="EMBL" id="JAU03043.1"/>
    </source>
</evidence>
<feature type="signal peptide" evidence="2">
    <location>
        <begin position="1"/>
        <end position="22"/>
    </location>
</feature>
<organism evidence="3">
    <name type="scientific">Amblyomma sculptum</name>
    <name type="common">Tick</name>
    <dbReference type="NCBI Taxonomy" id="1581419"/>
    <lineage>
        <taxon>Eukaryota</taxon>
        <taxon>Metazoa</taxon>
        <taxon>Ecdysozoa</taxon>
        <taxon>Arthropoda</taxon>
        <taxon>Chelicerata</taxon>
        <taxon>Arachnida</taxon>
        <taxon>Acari</taxon>
        <taxon>Parasitiformes</taxon>
        <taxon>Ixodida</taxon>
        <taxon>Ixodoidea</taxon>
        <taxon>Ixodidae</taxon>
        <taxon>Amblyomminae</taxon>
        <taxon>Amblyomma</taxon>
    </lineage>
</organism>
<sequence>MKPFTRNASTLSALLLLPLLQALCPRLAPDVISGKVIPCRYLCIKINFFELPSIVLGTEKDGVLCSTLLLRRRGVCKNGGCIPFGTEEEIKPKGTFGKVILAIDKFASGSFSKKAPAPGTPFGPIVTTTPSISGGGSGSTAEGASEAASNPIVGAATGILVGKVSSTLKKMFSGTRSRGSKIESTSSDSASRTPDQQSDGKVSASIDRAVPVDFGGGPPIVPFSSEGEEKSQSAFSGSPPPTPSSYSTPTEETPSLSPTPSAGAESSQGNSEAPASRSGTARSQSMGELEPRSESRGAKTSNSPEGLKTERTGSPLSMPKRLKDTFGLRSLASST</sequence>
<feature type="non-terminal residue" evidence="3">
    <location>
        <position position="335"/>
    </location>
</feature>
<protein>
    <submittedName>
        <fullName evidence="3">Putative secreted peptide</fullName>
    </submittedName>
</protein>
<feature type="chain" id="PRO_5009116307" evidence="2">
    <location>
        <begin position="23"/>
        <end position="335"/>
    </location>
</feature>
<feature type="compositionally biased region" description="Polar residues" evidence="1">
    <location>
        <begin position="172"/>
        <end position="200"/>
    </location>
</feature>
<evidence type="ECO:0000256" key="2">
    <source>
        <dbReference type="SAM" id="SignalP"/>
    </source>
</evidence>
<reference evidence="3" key="2">
    <citation type="journal article" date="2017" name="Front. Cell. Infect. Microbiol.">
        <title>Analysis of the Salivary Gland Transcriptome of Unfed and Partially Fed Amblyomma sculptum Ticks and Descriptive Proteome of the Saliva.</title>
        <authorList>
            <person name="Esteves E."/>
            <person name="Maruyama S.R."/>
            <person name="Kawahara R."/>
            <person name="Fujita A."/>
            <person name="Martins L.A."/>
            <person name="Righi A.A."/>
            <person name="Costa F.B."/>
            <person name="Palmisano G."/>
            <person name="Labruna M.B."/>
            <person name="Sa-Nunes A."/>
            <person name="Ribeiro J.M.C."/>
            <person name="Fogaca A.C."/>
        </authorList>
    </citation>
    <scope>NUCLEOTIDE SEQUENCE</scope>
</reference>
<feature type="region of interest" description="Disordered" evidence="1">
    <location>
        <begin position="172"/>
        <end position="335"/>
    </location>
</feature>
<accession>A0A1E1XUT8</accession>
<dbReference type="AlphaFoldDB" id="A0A1E1XUT8"/>
<feature type="compositionally biased region" description="Low complexity" evidence="1">
    <location>
        <begin position="244"/>
        <end position="261"/>
    </location>
</feature>
<keyword evidence="2" id="KW-0732">Signal</keyword>
<reference evidence="3" key="1">
    <citation type="submission" date="2016-09" db="EMBL/GenBank/DDBJ databases">
        <authorList>
            <person name="Capua I."/>
            <person name="De Benedictis P."/>
            <person name="Joannis T."/>
            <person name="Lombin L.H."/>
            <person name="Cattoli G."/>
        </authorList>
    </citation>
    <scope>NUCLEOTIDE SEQUENCE</scope>
</reference>
<feature type="region of interest" description="Disordered" evidence="1">
    <location>
        <begin position="114"/>
        <end position="145"/>
    </location>
</feature>
<evidence type="ECO:0000256" key="1">
    <source>
        <dbReference type="SAM" id="MobiDB-lite"/>
    </source>
</evidence>